<accession>A0AAD1XTZ0</accession>
<dbReference type="AlphaFoldDB" id="A0AAD1XTZ0"/>
<gene>
    <name evidence="2" type="ORF">ECRASSUSDP1_LOCUS20712</name>
</gene>
<evidence type="ECO:0000313" key="2">
    <source>
        <dbReference type="EMBL" id="CAI2379303.1"/>
    </source>
</evidence>
<keyword evidence="3" id="KW-1185">Reference proteome</keyword>
<feature type="coiled-coil region" evidence="1">
    <location>
        <begin position="131"/>
        <end position="222"/>
    </location>
</feature>
<protein>
    <submittedName>
        <fullName evidence="2">Uncharacterized protein</fullName>
    </submittedName>
</protein>
<organism evidence="2 3">
    <name type="scientific">Euplotes crassus</name>
    <dbReference type="NCBI Taxonomy" id="5936"/>
    <lineage>
        <taxon>Eukaryota</taxon>
        <taxon>Sar</taxon>
        <taxon>Alveolata</taxon>
        <taxon>Ciliophora</taxon>
        <taxon>Intramacronucleata</taxon>
        <taxon>Spirotrichea</taxon>
        <taxon>Hypotrichia</taxon>
        <taxon>Euplotida</taxon>
        <taxon>Euplotidae</taxon>
        <taxon>Moneuplotes</taxon>
    </lineage>
</organism>
<dbReference type="Proteomes" id="UP001295684">
    <property type="component" value="Unassembled WGS sequence"/>
</dbReference>
<comment type="caution">
    <text evidence="2">The sequence shown here is derived from an EMBL/GenBank/DDBJ whole genome shotgun (WGS) entry which is preliminary data.</text>
</comment>
<evidence type="ECO:0000313" key="3">
    <source>
        <dbReference type="Proteomes" id="UP001295684"/>
    </source>
</evidence>
<evidence type="ECO:0000256" key="1">
    <source>
        <dbReference type="SAM" id="Coils"/>
    </source>
</evidence>
<proteinExistence type="predicted"/>
<keyword evidence="1" id="KW-0175">Coiled coil</keyword>
<sequence length="227" mass="25826">MSDSAPTLIVAKKKATEIAEEAKQILENMHTLVSLFPDMASAYSEASFIYPLSQGTTCSFSDLENEVDKILSQVQESTDEVLIRSDLSNLREIYDLIEESEIVSKAGDEYLSKFDLYQMGEKDPVLLDQEITRIEEEKNQAASEIVTLKQDIQELTQKNEQIEKEIKALTDEASEGLDSTLVDQKKKMEELQQQIQISESEINDKELELEALSRELEIKRQEIVSKK</sequence>
<dbReference type="EMBL" id="CAMPGE010021133">
    <property type="protein sequence ID" value="CAI2379303.1"/>
    <property type="molecule type" value="Genomic_DNA"/>
</dbReference>
<reference evidence="2" key="1">
    <citation type="submission" date="2023-07" db="EMBL/GenBank/DDBJ databases">
        <authorList>
            <consortium name="AG Swart"/>
            <person name="Singh M."/>
            <person name="Singh A."/>
            <person name="Seah K."/>
            <person name="Emmerich C."/>
        </authorList>
    </citation>
    <scope>NUCLEOTIDE SEQUENCE</scope>
    <source>
        <strain evidence="2">DP1</strain>
    </source>
</reference>
<name>A0AAD1XTZ0_EUPCR</name>